<dbReference type="AlphaFoldDB" id="A0A1J6IJX5"/>
<organism evidence="2 3">
    <name type="scientific">Brucella cytisi</name>
    <dbReference type="NCBI Taxonomy" id="407152"/>
    <lineage>
        <taxon>Bacteria</taxon>
        <taxon>Pseudomonadati</taxon>
        <taxon>Pseudomonadota</taxon>
        <taxon>Alphaproteobacteria</taxon>
        <taxon>Hyphomicrobiales</taxon>
        <taxon>Brucellaceae</taxon>
        <taxon>Brucella/Ochrobactrum group</taxon>
        <taxon>Brucella</taxon>
    </lineage>
</organism>
<feature type="compositionally biased region" description="Basic and acidic residues" evidence="1">
    <location>
        <begin position="143"/>
        <end position="157"/>
    </location>
</feature>
<feature type="compositionally biased region" description="Basic residues" evidence="1">
    <location>
        <begin position="45"/>
        <end position="61"/>
    </location>
</feature>
<proteinExistence type="predicted"/>
<dbReference type="RefSeq" id="WP_010659945.1">
    <property type="nucleotide sequence ID" value="NZ_JBCAUP010000002.1"/>
</dbReference>
<dbReference type="EMBL" id="MOEC01000001">
    <property type="protein sequence ID" value="OIS95440.1"/>
    <property type="molecule type" value="Genomic_DNA"/>
</dbReference>
<name>A0A1J6IJX5_9HYPH</name>
<feature type="region of interest" description="Disordered" evidence="1">
    <location>
        <begin position="45"/>
        <end position="80"/>
    </location>
</feature>
<evidence type="ECO:0000313" key="3">
    <source>
        <dbReference type="Proteomes" id="UP000182985"/>
    </source>
</evidence>
<feature type="region of interest" description="Disordered" evidence="1">
    <location>
        <begin position="141"/>
        <end position="178"/>
    </location>
</feature>
<feature type="compositionally biased region" description="Basic and acidic residues" evidence="1">
    <location>
        <begin position="1"/>
        <end position="24"/>
    </location>
</feature>
<dbReference type="OrthoDB" id="7949760at2"/>
<accession>A0A1J6IJX5</accession>
<feature type="region of interest" description="Disordered" evidence="1">
    <location>
        <begin position="1"/>
        <end position="33"/>
    </location>
</feature>
<evidence type="ECO:0000256" key="1">
    <source>
        <dbReference type="SAM" id="MobiDB-lite"/>
    </source>
</evidence>
<sequence length="178" mass="20056">MAVTKKQEARALNADEKELVEKSHHPFLQNVPDEELSHLAKLIRERRKKAKDQAHQRRREVRGKGAARGATPSKADEGSHLKVSVLAMAVRRINTEVERRRRMSASAELIANARKALATKEANEKKGKDFNTRHALNGMRNIPNEKYDSLVRPAERGRLRKAASVAQAKKDTRQKDAG</sequence>
<protein>
    <submittedName>
        <fullName evidence="2">Uncharacterized protein</fullName>
    </submittedName>
</protein>
<feature type="compositionally biased region" description="Basic and acidic residues" evidence="1">
    <location>
        <begin position="168"/>
        <end position="178"/>
    </location>
</feature>
<reference evidence="2 3" key="1">
    <citation type="submission" date="2016-10" db="EMBL/GenBank/DDBJ databases">
        <title>The Draft Genome Sequence of the Potato Rhizosphere Bacteria Ochrobactrum sp. IPA7.2.</title>
        <authorList>
            <person name="Gogoleva N.E."/>
            <person name="Khlopko Y.A."/>
            <person name="Burygin G.L."/>
            <person name="Plotnikov A.O."/>
        </authorList>
    </citation>
    <scope>NUCLEOTIDE SEQUENCE [LARGE SCALE GENOMIC DNA]</scope>
    <source>
        <strain evidence="2 3">IPA7.2</strain>
    </source>
</reference>
<gene>
    <name evidence="2" type="ORF">BLA27_01430</name>
</gene>
<dbReference type="Proteomes" id="UP000182985">
    <property type="component" value="Unassembled WGS sequence"/>
</dbReference>
<keyword evidence="3" id="KW-1185">Reference proteome</keyword>
<dbReference type="GeneID" id="61317544"/>
<comment type="caution">
    <text evidence="2">The sequence shown here is derived from an EMBL/GenBank/DDBJ whole genome shotgun (WGS) entry which is preliminary data.</text>
</comment>
<evidence type="ECO:0000313" key="2">
    <source>
        <dbReference type="EMBL" id="OIS95440.1"/>
    </source>
</evidence>